<protein>
    <submittedName>
        <fullName evidence="1">Uncharacterized protein</fullName>
    </submittedName>
</protein>
<gene>
    <name evidence="1" type="ORF">NQ176_g9394</name>
</gene>
<organism evidence="1 2">
    <name type="scientific">Zarea fungicola</name>
    <dbReference type="NCBI Taxonomy" id="93591"/>
    <lineage>
        <taxon>Eukaryota</taxon>
        <taxon>Fungi</taxon>
        <taxon>Dikarya</taxon>
        <taxon>Ascomycota</taxon>
        <taxon>Pezizomycotina</taxon>
        <taxon>Sordariomycetes</taxon>
        <taxon>Hypocreomycetidae</taxon>
        <taxon>Hypocreales</taxon>
        <taxon>Cordycipitaceae</taxon>
        <taxon>Zarea</taxon>
    </lineage>
</organism>
<comment type="caution">
    <text evidence="1">The sequence shown here is derived from an EMBL/GenBank/DDBJ whole genome shotgun (WGS) entry which is preliminary data.</text>
</comment>
<proteinExistence type="predicted"/>
<keyword evidence="2" id="KW-1185">Reference proteome</keyword>
<dbReference type="EMBL" id="JANJQO010002128">
    <property type="protein sequence ID" value="KAJ2967998.1"/>
    <property type="molecule type" value="Genomic_DNA"/>
</dbReference>
<reference evidence="1" key="1">
    <citation type="submission" date="2022-08" db="EMBL/GenBank/DDBJ databases">
        <title>Genome Sequence of Lecanicillium fungicola.</title>
        <authorList>
            <person name="Buettner E."/>
        </authorList>
    </citation>
    <scope>NUCLEOTIDE SEQUENCE</scope>
    <source>
        <strain evidence="1">Babe33</strain>
    </source>
</reference>
<evidence type="ECO:0000313" key="1">
    <source>
        <dbReference type="EMBL" id="KAJ2967998.1"/>
    </source>
</evidence>
<sequence length="689" mass="75624">MAHLLPRQPSHQAHRRTHSTPQTPNKRVEIVSKLEDCIGDLLEATKAFKSPQQQSAHQNANLIFQQRLLATQGHMGATSDQDWLGTMMQCLNESMRSQQTSFVRNTSLDVALKAFAFAVFEILGTTYFQEPFEKYRIASHHSSGAQGITTTHSVRNLSGIPSPPRELGPTQALVHHTNTQQLQTPTAPPHQFPSSHRAPMPGKRQSAPVLPPQQLHGLPSGYPQASQAVPQTRPVKRSSTADRTNASHRRTYTSEALRQAAGTMGPPPQAAAVVDLPPRPTCVNFADDPIWLRTAEGAKHHLVTHHTQPHQHIDLFDMIRELGVEVVDCDAARAEMNNNEAVIVWSQRSNAPQPKVAIPHQAAMQPARVSVHPPVAAPRLHPPKPSNHLANSMPIVKSPEKVNSPSAILISDNELLDEIATTESIITIKQDVNNDVMVDLEAVPAPRENISDDTSCLSINLSQAISGAAERDKTLGTESVAQVAVATENTRPSKHLTERSISQRREAEPAGTVASKPTATKVADILADIPEPPEMIPDSPGSSALSEPPSLQELEVFDLAVVKQDSDANEKEELEDGEIEESCIRVSPLPPPKSDQRSSPGKRRISASGSEPETPMKKRKRLPSTPNVPSSSQKKKDRQTFWSPTQETGPSAHDQFKTRACKRCTERFYFRAQLATHMKEEHPEIVYVS</sequence>
<name>A0ACC1MP59_9HYPO</name>
<accession>A0ACC1MP59</accession>
<dbReference type="Proteomes" id="UP001143910">
    <property type="component" value="Unassembled WGS sequence"/>
</dbReference>
<evidence type="ECO:0000313" key="2">
    <source>
        <dbReference type="Proteomes" id="UP001143910"/>
    </source>
</evidence>